<keyword evidence="3" id="KW-0540">Nuclease</keyword>
<keyword evidence="2" id="KW-1277">Toxin-antitoxin system</keyword>
<dbReference type="Gene3D" id="3.30.920.30">
    <property type="entry name" value="Hypothetical protein"/>
    <property type="match status" value="1"/>
</dbReference>
<dbReference type="Proteomes" id="UP000179275">
    <property type="component" value="Unassembled WGS sequence"/>
</dbReference>
<gene>
    <name evidence="8" type="ORF">A3C67_02370</name>
</gene>
<keyword evidence="4" id="KW-0255">Endonuclease</keyword>
<keyword evidence="5" id="KW-0378">Hydrolase</keyword>
<accession>A0A1F6W3Q3</accession>
<dbReference type="SUPFAM" id="SSF54786">
    <property type="entry name" value="YcfA/nrd intein domain"/>
    <property type="match status" value="1"/>
</dbReference>
<evidence type="ECO:0000256" key="2">
    <source>
        <dbReference type="ARBA" id="ARBA00022649"/>
    </source>
</evidence>
<dbReference type="STRING" id="1801756.A3C67_02370"/>
<protein>
    <submittedName>
        <fullName evidence="8">Addiction module toxin, HicA family</fullName>
    </submittedName>
</protein>
<name>A0A1F6W3Q3_9BACT</name>
<organism evidence="8 9">
    <name type="scientific">Candidatus Nomurabacteria bacterium RIFCSPHIGHO2_02_FULL_42_19</name>
    <dbReference type="NCBI Taxonomy" id="1801756"/>
    <lineage>
        <taxon>Bacteria</taxon>
        <taxon>Candidatus Nomuraibacteriota</taxon>
    </lineage>
</organism>
<evidence type="ECO:0000256" key="4">
    <source>
        <dbReference type="ARBA" id="ARBA00022759"/>
    </source>
</evidence>
<comment type="caution">
    <text evidence="8">The sequence shown here is derived from an EMBL/GenBank/DDBJ whole genome shotgun (WGS) entry which is preliminary data.</text>
</comment>
<dbReference type="Pfam" id="PF07927">
    <property type="entry name" value="HicA_toxin"/>
    <property type="match status" value="1"/>
</dbReference>
<dbReference type="InterPro" id="IPR038570">
    <property type="entry name" value="HicA_sf"/>
</dbReference>
<evidence type="ECO:0000256" key="3">
    <source>
        <dbReference type="ARBA" id="ARBA00022722"/>
    </source>
</evidence>
<evidence type="ECO:0000256" key="5">
    <source>
        <dbReference type="ARBA" id="ARBA00022801"/>
    </source>
</evidence>
<evidence type="ECO:0000313" key="8">
    <source>
        <dbReference type="EMBL" id="OGI76452.1"/>
    </source>
</evidence>
<comment type="similarity">
    <text evidence="1">Belongs to the HicA mRNA interferase family.</text>
</comment>
<evidence type="ECO:0000256" key="6">
    <source>
        <dbReference type="ARBA" id="ARBA00022884"/>
    </source>
</evidence>
<evidence type="ECO:0000256" key="7">
    <source>
        <dbReference type="ARBA" id="ARBA00023016"/>
    </source>
</evidence>
<evidence type="ECO:0000313" key="9">
    <source>
        <dbReference type="Proteomes" id="UP000179275"/>
    </source>
</evidence>
<dbReference type="InterPro" id="IPR012933">
    <property type="entry name" value="HicA_mRNA_interferase"/>
</dbReference>
<proteinExistence type="inferred from homology"/>
<keyword evidence="7" id="KW-0346">Stress response</keyword>
<reference evidence="8 9" key="1">
    <citation type="journal article" date="2016" name="Nat. Commun.">
        <title>Thousands of microbial genomes shed light on interconnected biogeochemical processes in an aquifer system.</title>
        <authorList>
            <person name="Anantharaman K."/>
            <person name="Brown C.T."/>
            <person name="Hug L.A."/>
            <person name="Sharon I."/>
            <person name="Castelle C.J."/>
            <person name="Probst A.J."/>
            <person name="Thomas B.C."/>
            <person name="Singh A."/>
            <person name="Wilkins M.J."/>
            <person name="Karaoz U."/>
            <person name="Brodie E.L."/>
            <person name="Williams K.H."/>
            <person name="Hubbard S.S."/>
            <person name="Banfield J.F."/>
        </authorList>
    </citation>
    <scope>NUCLEOTIDE SEQUENCE [LARGE SCALE GENOMIC DNA]</scope>
</reference>
<dbReference type="GO" id="GO:0004519">
    <property type="term" value="F:endonuclease activity"/>
    <property type="evidence" value="ECO:0007669"/>
    <property type="project" value="UniProtKB-KW"/>
</dbReference>
<evidence type="ECO:0000256" key="1">
    <source>
        <dbReference type="ARBA" id="ARBA00006620"/>
    </source>
</evidence>
<dbReference type="EMBL" id="MFUG01000003">
    <property type="protein sequence ID" value="OGI76452.1"/>
    <property type="molecule type" value="Genomic_DNA"/>
</dbReference>
<sequence length="66" mass="7576">MKRILLLAHLERNGCFFAREGSRHSVYYNPKTNKSSTIPRHVEIHSFLAKKICRDLGIATPPNRGK</sequence>
<dbReference type="GO" id="GO:0003729">
    <property type="term" value="F:mRNA binding"/>
    <property type="evidence" value="ECO:0007669"/>
    <property type="project" value="InterPro"/>
</dbReference>
<dbReference type="AlphaFoldDB" id="A0A1F6W3Q3"/>
<keyword evidence="6" id="KW-0694">RNA-binding</keyword>
<dbReference type="GO" id="GO:0016787">
    <property type="term" value="F:hydrolase activity"/>
    <property type="evidence" value="ECO:0007669"/>
    <property type="project" value="UniProtKB-KW"/>
</dbReference>